<evidence type="ECO:0000313" key="5">
    <source>
        <dbReference type="Proteomes" id="UP000324298"/>
    </source>
</evidence>
<name>A0A5A9X6T1_9BACT</name>
<reference evidence="4 5" key="1">
    <citation type="submission" date="2019-04" db="EMBL/GenBank/DDBJ databases">
        <title>Geobacter ruber sp. nov., ferric-reducing bacteria isolated from paddy soil.</title>
        <authorList>
            <person name="Xu Z."/>
            <person name="Masuda Y."/>
            <person name="Itoh H."/>
            <person name="Senoo K."/>
        </authorList>
    </citation>
    <scope>NUCLEOTIDE SEQUENCE [LARGE SCALE GENOMIC DNA]</scope>
    <source>
        <strain evidence="4 5">Red88</strain>
    </source>
</reference>
<feature type="region of interest" description="Disordered" evidence="1">
    <location>
        <begin position="211"/>
        <end position="237"/>
    </location>
</feature>
<feature type="domain" description="AMIN" evidence="3">
    <location>
        <begin position="273"/>
        <end position="360"/>
    </location>
</feature>
<proteinExistence type="predicted"/>
<protein>
    <submittedName>
        <fullName evidence="4">AMIN domain-containing protein</fullName>
    </submittedName>
</protein>
<gene>
    <name evidence="4" type="ORF">ET418_17335</name>
</gene>
<dbReference type="Proteomes" id="UP000324298">
    <property type="component" value="Unassembled WGS sequence"/>
</dbReference>
<keyword evidence="2" id="KW-0472">Membrane</keyword>
<evidence type="ECO:0000313" key="4">
    <source>
        <dbReference type="EMBL" id="KAA0888158.1"/>
    </source>
</evidence>
<sequence>MCHRVIRSGKVPEKCDIQSHYHICGAVGRCYYYFWRRGSMKRRVVIVLSMLVIALSAVSAFAAELLDVKPVVTGSDLIVEILADIPLTYTYYKIPGQARAVVDIADADPEKVEPLIVVNKGAVSSISVDKAQIAGMVVSRLIFNLVAEADISVTATADRKKLSVVFSSGKPADKSTVNPANLAVESAPAAPSPSVGAASAAPAALEKEADPLGLDEPPAAPVKDQPAVKEPDKPTPLAVVPVTAPSASAKLEPVVPAFASPRKQMVITAIKVGTTSIDVEANSSLESFEQIKLAQPNRLAIDVPGATASLSVKSIPVRRFGLDQIRVGRYPNHVRIVLDAGSSPFPKYEVKPTGKGLRVSFK</sequence>
<comment type="caution">
    <text evidence="4">The sequence shown here is derived from an EMBL/GenBank/DDBJ whole genome shotgun (WGS) entry which is preliminary data.</text>
</comment>
<dbReference type="AlphaFoldDB" id="A0A5A9X6T1"/>
<accession>A0A5A9X6T1</accession>
<dbReference type="Gene3D" id="2.60.40.3500">
    <property type="match status" value="1"/>
</dbReference>
<organism evidence="4 5">
    <name type="scientific">Oryzomonas rubra</name>
    <dbReference type="NCBI Taxonomy" id="2509454"/>
    <lineage>
        <taxon>Bacteria</taxon>
        <taxon>Pseudomonadati</taxon>
        <taxon>Thermodesulfobacteriota</taxon>
        <taxon>Desulfuromonadia</taxon>
        <taxon>Geobacterales</taxon>
        <taxon>Geobacteraceae</taxon>
        <taxon>Oryzomonas</taxon>
    </lineage>
</organism>
<evidence type="ECO:0000256" key="1">
    <source>
        <dbReference type="SAM" id="MobiDB-lite"/>
    </source>
</evidence>
<evidence type="ECO:0000259" key="3">
    <source>
        <dbReference type="Pfam" id="PF11741"/>
    </source>
</evidence>
<dbReference type="InterPro" id="IPR021731">
    <property type="entry name" value="AMIN_dom"/>
</dbReference>
<dbReference type="OrthoDB" id="9775455at2"/>
<keyword evidence="5" id="KW-1185">Reference proteome</keyword>
<evidence type="ECO:0000256" key="2">
    <source>
        <dbReference type="SAM" id="Phobius"/>
    </source>
</evidence>
<feature type="transmembrane region" description="Helical" evidence="2">
    <location>
        <begin position="44"/>
        <end position="63"/>
    </location>
</feature>
<keyword evidence="2" id="KW-1133">Transmembrane helix</keyword>
<keyword evidence="2" id="KW-0812">Transmembrane</keyword>
<dbReference type="EMBL" id="SRSD01000012">
    <property type="protein sequence ID" value="KAA0888158.1"/>
    <property type="molecule type" value="Genomic_DNA"/>
</dbReference>
<dbReference type="Pfam" id="PF11741">
    <property type="entry name" value="AMIN"/>
    <property type="match status" value="1"/>
</dbReference>